<dbReference type="InterPro" id="IPR000847">
    <property type="entry name" value="LysR_HTH_N"/>
</dbReference>
<organism evidence="6 7">
    <name type="scientific">Acetobacter conturbans</name>
    <dbReference type="NCBI Taxonomy" id="1737472"/>
    <lineage>
        <taxon>Bacteria</taxon>
        <taxon>Pseudomonadati</taxon>
        <taxon>Pseudomonadota</taxon>
        <taxon>Alphaproteobacteria</taxon>
        <taxon>Acetobacterales</taxon>
        <taxon>Acetobacteraceae</taxon>
        <taxon>Acetobacter</taxon>
    </lineage>
</organism>
<evidence type="ECO:0000256" key="1">
    <source>
        <dbReference type="ARBA" id="ARBA00009437"/>
    </source>
</evidence>
<proteinExistence type="inferred from homology"/>
<name>A0ABX0K633_9PROT</name>
<evidence type="ECO:0000256" key="4">
    <source>
        <dbReference type="ARBA" id="ARBA00023163"/>
    </source>
</evidence>
<dbReference type="InterPro" id="IPR036390">
    <property type="entry name" value="WH_DNA-bd_sf"/>
</dbReference>
<dbReference type="SUPFAM" id="SSF53850">
    <property type="entry name" value="Periplasmic binding protein-like II"/>
    <property type="match status" value="1"/>
</dbReference>
<keyword evidence="4" id="KW-0804">Transcription</keyword>
<dbReference type="CDD" id="cd05466">
    <property type="entry name" value="PBP2_LTTR_substrate"/>
    <property type="match status" value="1"/>
</dbReference>
<evidence type="ECO:0000256" key="2">
    <source>
        <dbReference type="ARBA" id="ARBA00023015"/>
    </source>
</evidence>
<dbReference type="Gene3D" id="1.10.10.10">
    <property type="entry name" value="Winged helix-like DNA-binding domain superfamily/Winged helix DNA-binding domain"/>
    <property type="match status" value="1"/>
</dbReference>
<dbReference type="PANTHER" id="PTHR30419:SF8">
    <property type="entry name" value="NITROGEN ASSIMILATION TRANSCRIPTIONAL ACTIVATOR-RELATED"/>
    <property type="match status" value="1"/>
</dbReference>
<sequence length="317" mass="34980">MNPFSKFLIYFLAVARQQSIRKAAEELRIAGSAINRHILLGEQQIQTPLFERLPSGMRLTAAGELLYACARRWMKDFDDLSRQIDDLKGIRRGQVNLLAPEALARAFLPQLVARMKEHHPGVVLNVSIQDNRRIYERLLAGEGDLALVLDPEDMRDVVVARRISFPLGFVCLPGHPLTQHASVRLAQCVDYPMIIPEQPLALSSVFAKLVTAGRATPVVAARANNVQMIRSLVAEGIGICFLSYLDVMSEVTKGELAFVPLSGSAMPHLTLALVYDRTRQLSRTTHQVGRIVESIMSEGRELAAPPVGEGKGDLSVQ</sequence>
<dbReference type="Gene3D" id="3.40.190.10">
    <property type="entry name" value="Periplasmic binding protein-like II"/>
    <property type="match status" value="2"/>
</dbReference>
<evidence type="ECO:0000313" key="7">
    <source>
        <dbReference type="Proteomes" id="UP000631653"/>
    </source>
</evidence>
<keyword evidence="7" id="KW-1185">Reference proteome</keyword>
<protein>
    <submittedName>
        <fullName evidence="6">LysR family transcriptional regulator</fullName>
    </submittedName>
</protein>
<reference evidence="6 7" key="1">
    <citation type="journal article" date="2020" name="Int. J. Syst. Evol. Microbiol.">
        <title>Novel acetic acid bacteria from cider fermentations: Acetobacter conturbans sp. nov. and Acetobacter fallax sp. nov.</title>
        <authorList>
            <person name="Sombolestani A.S."/>
            <person name="Cleenwerck I."/>
            <person name="Cnockaert M."/>
            <person name="Borremans W."/>
            <person name="Wieme A.D."/>
            <person name="De Vuyst L."/>
            <person name="Vandamme P."/>
        </authorList>
    </citation>
    <scope>NUCLEOTIDE SEQUENCE [LARGE SCALE GENOMIC DNA]</scope>
    <source>
        <strain evidence="6 7">LMG 1627</strain>
    </source>
</reference>
<dbReference type="Pfam" id="PF03466">
    <property type="entry name" value="LysR_substrate"/>
    <property type="match status" value="1"/>
</dbReference>
<dbReference type="InterPro" id="IPR005119">
    <property type="entry name" value="LysR_subst-bd"/>
</dbReference>
<dbReference type="SUPFAM" id="SSF46785">
    <property type="entry name" value="Winged helix' DNA-binding domain"/>
    <property type="match status" value="1"/>
</dbReference>
<dbReference type="Proteomes" id="UP000631653">
    <property type="component" value="Unassembled WGS sequence"/>
</dbReference>
<evidence type="ECO:0000256" key="3">
    <source>
        <dbReference type="ARBA" id="ARBA00023125"/>
    </source>
</evidence>
<dbReference type="RefSeq" id="WP_173570960.1">
    <property type="nucleotide sequence ID" value="NZ_WOSY01000015.1"/>
</dbReference>
<dbReference type="InterPro" id="IPR050950">
    <property type="entry name" value="HTH-type_LysR_regulators"/>
</dbReference>
<evidence type="ECO:0000313" key="6">
    <source>
        <dbReference type="EMBL" id="NHN89630.1"/>
    </source>
</evidence>
<dbReference type="Pfam" id="PF00126">
    <property type="entry name" value="HTH_1"/>
    <property type="match status" value="1"/>
</dbReference>
<keyword evidence="3" id="KW-0238">DNA-binding</keyword>
<gene>
    <name evidence="6" type="ORF">GOB81_13515</name>
</gene>
<dbReference type="PANTHER" id="PTHR30419">
    <property type="entry name" value="HTH-TYPE TRANSCRIPTIONAL REGULATOR YBHD"/>
    <property type="match status" value="1"/>
</dbReference>
<dbReference type="PROSITE" id="PS50931">
    <property type="entry name" value="HTH_LYSR"/>
    <property type="match status" value="1"/>
</dbReference>
<feature type="domain" description="HTH lysR-type" evidence="5">
    <location>
        <begin position="8"/>
        <end position="60"/>
    </location>
</feature>
<comment type="caution">
    <text evidence="6">The sequence shown here is derived from an EMBL/GenBank/DDBJ whole genome shotgun (WGS) entry which is preliminary data.</text>
</comment>
<dbReference type="EMBL" id="WOSY01000015">
    <property type="protein sequence ID" value="NHN89630.1"/>
    <property type="molecule type" value="Genomic_DNA"/>
</dbReference>
<keyword evidence="2" id="KW-0805">Transcription regulation</keyword>
<accession>A0ABX0K633</accession>
<dbReference type="InterPro" id="IPR036388">
    <property type="entry name" value="WH-like_DNA-bd_sf"/>
</dbReference>
<evidence type="ECO:0000259" key="5">
    <source>
        <dbReference type="PROSITE" id="PS50931"/>
    </source>
</evidence>
<comment type="similarity">
    <text evidence="1">Belongs to the LysR transcriptional regulatory family.</text>
</comment>